<evidence type="ECO:0000313" key="4">
    <source>
        <dbReference type="Proteomes" id="UP001448858"/>
    </source>
</evidence>
<dbReference type="EMBL" id="CP151657">
    <property type="protein sequence ID" value="WZP15810.1"/>
    <property type="molecule type" value="Genomic_DNA"/>
</dbReference>
<protein>
    <submittedName>
        <fullName evidence="3">Uncharacterized protein</fullName>
    </submittedName>
</protein>
<dbReference type="PROSITE" id="PS51257">
    <property type="entry name" value="PROKAR_LIPOPROTEIN"/>
    <property type="match status" value="1"/>
</dbReference>
<reference evidence="3 4" key="1">
    <citation type="submission" date="2024-04" db="EMBL/GenBank/DDBJ databases">
        <title>Arthrobacter sp. from Plains bison fecal sample.</title>
        <authorList>
            <person name="Ruzzini A."/>
        </authorList>
    </citation>
    <scope>NUCLEOTIDE SEQUENCE [LARGE SCALE GENOMIC DNA]</scope>
    <source>
        <strain evidence="3 4">EINP1</strain>
    </source>
</reference>
<evidence type="ECO:0000313" key="3">
    <source>
        <dbReference type="EMBL" id="WZP15810.1"/>
    </source>
</evidence>
<proteinExistence type="predicted"/>
<evidence type="ECO:0000256" key="1">
    <source>
        <dbReference type="SAM" id="MobiDB-lite"/>
    </source>
</evidence>
<dbReference type="Proteomes" id="UP001448858">
    <property type="component" value="Chromosome"/>
</dbReference>
<sequence length="325" mass="36003">MPYSQRASALLAASIAAAFLLGGCSQADDSAEPAAKESPLTEFMSSVYGSDMSPEEQEKEYAERERKREDLVAQCMSEEGFEYTPNVQDVSFSMGSVDDYKPDSREWVAQYGYGMINYPGSDDQPTAEATEYVDLNADYVASLSESEQTAFYEALNGPMPDEADMPAEGEVIEWDWTTAGCYGWSENEISGEDPYSSEEHQPLIDAMNTLYEDMMADPELVDVDAEWSACMADAGQPGFSVQNDARSSISDKMNTMYDDSGSVDEAAMDAVAEEEIELALVDLDCREETDYQDTMESVQFKLEQQFIDDHKAELEAFRADAEQGN</sequence>
<accession>A0ABZ2ZUN2</accession>
<feature type="region of interest" description="Disordered" evidence="1">
    <location>
        <begin position="46"/>
        <end position="66"/>
    </location>
</feature>
<dbReference type="RefSeq" id="WP_342023462.1">
    <property type="nucleotide sequence ID" value="NZ_CP151657.1"/>
</dbReference>
<keyword evidence="4" id="KW-1185">Reference proteome</keyword>
<gene>
    <name evidence="3" type="ORF">AAE021_16950</name>
</gene>
<keyword evidence="2" id="KW-0732">Signal</keyword>
<feature type="chain" id="PRO_5046685390" evidence="2">
    <location>
        <begin position="28"/>
        <end position="325"/>
    </location>
</feature>
<feature type="signal peptide" evidence="2">
    <location>
        <begin position="1"/>
        <end position="27"/>
    </location>
</feature>
<evidence type="ECO:0000256" key="2">
    <source>
        <dbReference type="SAM" id="SignalP"/>
    </source>
</evidence>
<name>A0ABZ2ZUN2_9MICC</name>
<organism evidence="3 4">
    <name type="scientific">Arthrobacter citreus</name>
    <dbReference type="NCBI Taxonomy" id="1670"/>
    <lineage>
        <taxon>Bacteria</taxon>
        <taxon>Bacillati</taxon>
        <taxon>Actinomycetota</taxon>
        <taxon>Actinomycetes</taxon>
        <taxon>Micrococcales</taxon>
        <taxon>Micrococcaceae</taxon>
        <taxon>Arthrobacter</taxon>
    </lineage>
</organism>